<accession>A0A7F8KIM5</accession>
<dbReference type="InterPro" id="IPR036051">
    <property type="entry name" value="KRAB_dom_sf"/>
</dbReference>
<proteinExistence type="predicted"/>
<evidence type="ECO:0000313" key="4">
    <source>
        <dbReference type="RefSeq" id="XP_030619942.1"/>
    </source>
</evidence>
<dbReference type="CDD" id="cd07765">
    <property type="entry name" value="KRAB_A-box"/>
    <property type="match status" value="1"/>
</dbReference>
<name>A0A7F8KIM5_DELLE</name>
<feature type="domain" description="KRAB" evidence="2">
    <location>
        <begin position="87"/>
        <end position="159"/>
    </location>
</feature>
<organism evidence="3 4">
    <name type="scientific">Delphinapterus leucas</name>
    <name type="common">Beluga whale</name>
    <dbReference type="NCBI Taxonomy" id="9749"/>
    <lineage>
        <taxon>Eukaryota</taxon>
        <taxon>Metazoa</taxon>
        <taxon>Chordata</taxon>
        <taxon>Craniata</taxon>
        <taxon>Vertebrata</taxon>
        <taxon>Euteleostomi</taxon>
        <taxon>Mammalia</taxon>
        <taxon>Eutheria</taxon>
        <taxon>Laurasiatheria</taxon>
        <taxon>Artiodactyla</taxon>
        <taxon>Whippomorpha</taxon>
        <taxon>Cetacea</taxon>
        <taxon>Odontoceti</taxon>
        <taxon>Monodontidae</taxon>
        <taxon>Delphinapterus</taxon>
    </lineage>
</organism>
<dbReference type="PANTHER" id="PTHR23232:SF162">
    <property type="entry name" value="ZINC FINGER PROTEIN 662"/>
    <property type="match status" value="1"/>
</dbReference>
<evidence type="ECO:0000313" key="3">
    <source>
        <dbReference type="Proteomes" id="UP000248483"/>
    </source>
</evidence>
<dbReference type="RefSeq" id="XP_030619942.1">
    <property type="nucleotide sequence ID" value="XM_030764082.1"/>
</dbReference>
<evidence type="ECO:0000259" key="2">
    <source>
        <dbReference type="PROSITE" id="PS50805"/>
    </source>
</evidence>
<reference evidence="4" key="1">
    <citation type="submission" date="2025-08" db="UniProtKB">
        <authorList>
            <consortium name="RefSeq"/>
        </authorList>
    </citation>
    <scope>IDENTIFICATION</scope>
    <source>
        <tissue evidence="4">Blood</tissue>
    </source>
</reference>
<gene>
    <name evidence="4" type="primary">LOC111164346</name>
</gene>
<dbReference type="Gene3D" id="6.10.140.140">
    <property type="match status" value="1"/>
</dbReference>
<dbReference type="PROSITE" id="PS50805">
    <property type="entry name" value="KRAB"/>
    <property type="match status" value="1"/>
</dbReference>
<dbReference type="Pfam" id="PF01352">
    <property type="entry name" value="KRAB"/>
    <property type="match status" value="1"/>
</dbReference>
<dbReference type="GO" id="GO:0006355">
    <property type="term" value="P:regulation of DNA-templated transcription"/>
    <property type="evidence" value="ECO:0007669"/>
    <property type="project" value="InterPro"/>
</dbReference>
<dbReference type="KEGG" id="dle:111164346"/>
<keyword evidence="3" id="KW-1185">Reference proteome</keyword>
<feature type="compositionally biased region" description="Gly residues" evidence="1">
    <location>
        <begin position="18"/>
        <end position="27"/>
    </location>
</feature>
<dbReference type="SUPFAM" id="SSF109640">
    <property type="entry name" value="KRAB domain (Kruppel-associated box)"/>
    <property type="match status" value="1"/>
</dbReference>
<sequence length="170" mass="18436">MRGGEEAVRLPVNRGTAQSGGPGGTGRGRVDPTSPRLAAAGEAHVQMHKHEPILGQRCPSTERCVRRRMARISTTGFTELVLFEESVTFEDVAIYFSENEWTGLTPAQRALYRDVMLEDYGAVASLAAFPFPKPALIFQLERSTMELGSSGSSGWRGPEGHLLSSSARSN</sequence>
<dbReference type="SMART" id="SM00349">
    <property type="entry name" value="KRAB"/>
    <property type="match status" value="1"/>
</dbReference>
<dbReference type="PANTHER" id="PTHR23232">
    <property type="entry name" value="KRAB DOMAIN C2H2 ZINC FINGER"/>
    <property type="match status" value="1"/>
</dbReference>
<dbReference type="AlphaFoldDB" id="A0A7F8KIM5"/>
<dbReference type="InParanoid" id="A0A7F8KIM5"/>
<dbReference type="Proteomes" id="UP000248483">
    <property type="component" value="Unplaced"/>
</dbReference>
<feature type="region of interest" description="Disordered" evidence="1">
    <location>
        <begin position="149"/>
        <end position="170"/>
    </location>
</feature>
<dbReference type="GeneID" id="111164346"/>
<dbReference type="InterPro" id="IPR001909">
    <property type="entry name" value="KRAB"/>
</dbReference>
<feature type="region of interest" description="Disordered" evidence="1">
    <location>
        <begin position="1"/>
        <end position="32"/>
    </location>
</feature>
<protein>
    <submittedName>
        <fullName evidence="4">Zinc finger protein 8</fullName>
    </submittedName>
</protein>
<dbReference type="InterPro" id="IPR050169">
    <property type="entry name" value="Krueppel_C2H2_ZnF"/>
</dbReference>
<evidence type="ECO:0000256" key="1">
    <source>
        <dbReference type="SAM" id="MobiDB-lite"/>
    </source>
</evidence>